<dbReference type="OrthoDB" id="1412164at2"/>
<organism evidence="1 2">
    <name type="scientific">Paenimyroides viscosum</name>
    <dbReference type="NCBI Taxonomy" id="2488729"/>
    <lineage>
        <taxon>Bacteria</taxon>
        <taxon>Pseudomonadati</taxon>
        <taxon>Bacteroidota</taxon>
        <taxon>Flavobacteriia</taxon>
        <taxon>Flavobacteriales</taxon>
        <taxon>Flavobacteriaceae</taxon>
        <taxon>Paenimyroides</taxon>
    </lineage>
</organism>
<accession>A0A3P1B4A9</accession>
<dbReference type="Proteomes" id="UP000268372">
    <property type="component" value="Unassembled WGS sequence"/>
</dbReference>
<evidence type="ECO:0000313" key="2">
    <source>
        <dbReference type="Proteomes" id="UP000268372"/>
    </source>
</evidence>
<dbReference type="AlphaFoldDB" id="A0A3P1B4A9"/>
<evidence type="ECO:0008006" key="3">
    <source>
        <dbReference type="Google" id="ProtNLM"/>
    </source>
</evidence>
<evidence type="ECO:0000313" key="1">
    <source>
        <dbReference type="EMBL" id="RRA95542.1"/>
    </source>
</evidence>
<dbReference type="EMBL" id="RQTJ01000008">
    <property type="protein sequence ID" value="RRA95542.1"/>
    <property type="molecule type" value="Genomic_DNA"/>
</dbReference>
<protein>
    <recommendedName>
        <fullName evidence="3">DUF5723 domain-containing protein</fullName>
    </recommendedName>
</protein>
<gene>
    <name evidence="1" type="ORF">EG242_05325</name>
</gene>
<name>A0A3P1B4A9_9FLAO</name>
<proteinExistence type="predicted"/>
<keyword evidence="2" id="KW-1185">Reference proteome</keyword>
<comment type="caution">
    <text evidence="1">The sequence shown here is derived from an EMBL/GenBank/DDBJ whole genome shotgun (WGS) entry which is preliminary data.</text>
</comment>
<dbReference type="RefSeq" id="WP_124898867.1">
    <property type="nucleotide sequence ID" value="NZ_RQTJ01000008.1"/>
</dbReference>
<sequence>MKKNITLIAITILFPALSFGQVFLETLEGDEITLNPIGINNGAILGSLNSSEQSLQFKSVFTLPNKNGVLPNQFVTLSVKGKPSDGIATLFSGGNFNPSTAINLAYSKIHLFSDKDKADAKFIDFFTLKAGYNVNKQTLFKSDTLFKDQINDFTFEGLDLSFNYNALLSGKNLLTVSIGYAQKNNYSKLDKVEIKDFATITDSLSGTSRTYSETINGRMGNYKEYESFPFRIAYTSCPSEFKEDENKMKFGYTLYYSSEFGNNTPAHNLGALLFLTKQSEKTGIRTPVIGLGIQANDISDNLNKGNNLTKRVTFNLTTTFNLTSL</sequence>
<reference evidence="1 2" key="1">
    <citation type="submission" date="2018-11" db="EMBL/GenBank/DDBJ databases">
        <title>Flavobacterium sp. nov., YIM 102796 draft genome.</title>
        <authorList>
            <person name="Li G."/>
            <person name="Jiang Y."/>
        </authorList>
    </citation>
    <scope>NUCLEOTIDE SEQUENCE [LARGE SCALE GENOMIC DNA]</scope>
    <source>
        <strain evidence="1 2">YIM 102796</strain>
    </source>
</reference>